<reference evidence="1 2" key="1">
    <citation type="submission" date="2024-10" db="EMBL/GenBank/DDBJ databases">
        <title>The Natural Products Discovery Center: Release of the First 8490 Sequenced Strains for Exploring Actinobacteria Biosynthetic Diversity.</title>
        <authorList>
            <person name="Kalkreuter E."/>
            <person name="Kautsar S.A."/>
            <person name="Yang D."/>
            <person name="Bader C.D."/>
            <person name="Teijaro C.N."/>
            <person name="Fluegel L."/>
            <person name="Davis C.M."/>
            <person name="Simpson J.R."/>
            <person name="Lauterbach L."/>
            <person name="Steele A.D."/>
            <person name="Gui C."/>
            <person name="Meng S."/>
            <person name="Li G."/>
            <person name="Viehrig K."/>
            <person name="Ye F."/>
            <person name="Su P."/>
            <person name="Kiefer A.F."/>
            <person name="Nichols A."/>
            <person name="Cepeda A.J."/>
            <person name="Yan W."/>
            <person name="Fan B."/>
            <person name="Jiang Y."/>
            <person name="Adhikari A."/>
            <person name="Zheng C.-J."/>
            <person name="Schuster L."/>
            <person name="Cowan T.M."/>
            <person name="Smanski M.J."/>
            <person name="Chevrette M.G."/>
            <person name="De Carvalho L.P.S."/>
            <person name="Shen B."/>
        </authorList>
    </citation>
    <scope>NUCLEOTIDE SEQUENCE [LARGE SCALE GENOMIC DNA]</scope>
    <source>
        <strain evidence="1 2">NPDC077409</strain>
    </source>
</reference>
<dbReference type="Pfam" id="PF05125">
    <property type="entry name" value="Phage_cap_P2"/>
    <property type="match status" value="1"/>
</dbReference>
<dbReference type="NCBIfam" id="TIGR01551">
    <property type="entry name" value="major_capsid_P2"/>
    <property type="match status" value="1"/>
</dbReference>
<evidence type="ECO:0000313" key="2">
    <source>
        <dbReference type="Proteomes" id="UP001614338"/>
    </source>
</evidence>
<proteinExistence type="predicted"/>
<comment type="caution">
    <text evidence="1">The sequence shown here is derived from an EMBL/GenBank/DDBJ whole genome shotgun (WGS) entry which is preliminary data.</text>
</comment>
<keyword evidence="2" id="KW-1185">Reference proteome</keyword>
<protein>
    <submittedName>
        <fullName evidence="1">Phage major capsid protein, P2 family</fullName>
    </submittedName>
</protein>
<accession>A0ABW8BPG2</accession>
<dbReference type="RefSeq" id="WP_399842355.1">
    <property type="nucleotide sequence ID" value="NZ_JBITWC010000004.1"/>
</dbReference>
<dbReference type="Proteomes" id="UP001614338">
    <property type="component" value="Unassembled WGS sequence"/>
</dbReference>
<dbReference type="EMBL" id="JBITWC010000004">
    <property type="protein sequence ID" value="MFI8749100.1"/>
    <property type="molecule type" value="Genomic_DNA"/>
</dbReference>
<sequence length="352" mass="39506">MRNDTRKHFNNFAAQVAKLNGVPDATQKFAVDPTIQQRLEKRIQESSDFLSRINMVGVDELKGEKLALGVTGPIAARTNVANQDRKTRDLTTLDAQGYECRMTEFDTHLGYAKLDAWAKFPNFQAMVRDVIVRQQALDRMMIGFNGTSAAAQTDPVANPYLEDVNIGWLQHYRTQSPQRVMKDGKTNGKILIDPTPHETEQGIVGDFASLDAVVYDVINNLISPWFRRLPGLVVILGRNLMADKYFPLLNQLPPSEQLAADLVISQKRIGGLQGMDVPFFPDNALMVTTLDNLSIYWQNGARRRFVTENPKRNRIENYESSNDAYVVEDFGAGCLVENIELSEAAINGIKEK</sequence>
<gene>
    <name evidence="1" type="ORF">ACIGG6_03690</name>
</gene>
<dbReference type="InterPro" id="IPR006441">
    <property type="entry name" value="Phage_P2_GpN"/>
</dbReference>
<evidence type="ECO:0000313" key="1">
    <source>
        <dbReference type="EMBL" id="MFI8749100.1"/>
    </source>
</evidence>
<organism evidence="1 2">
    <name type="scientific">Vreelandella lionensis</name>
    <dbReference type="NCBI Taxonomy" id="1144478"/>
    <lineage>
        <taxon>Bacteria</taxon>
        <taxon>Pseudomonadati</taxon>
        <taxon>Pseudomonadota</taxon>
        <taxon>Gammaproteobacteria</taxon>
        <taxon>Oceanospirillales</taxon>
        <taxon>Halomonadaceae</taxon>
        <taxon>Vreelandella</taxon>
    </lineage>
</organism>
<name>A0ABW8BPG2_9GAMM</name>